<accession>A0A5P9P7I0</accession>
<gene>
    <name evidence="4" type="ORF">GCU68_15065</name>
</gene>
<feature type="domain" description="YdbS-like PH" evidence="3">
    <location>
        <begin position="62"/>
        <end position="141"/>
    </location>
</feature>
<feature type="transmembrane region" description="Helical" evidence="2">
    <location>
        <begin position="430"/>
        <end position="455"/>
    </location>
</feature>
<dbReference type="PIRSF" id="PIRSF026631">
    <property type="entry name" value="UCP026631"/>
    <property type="match status" value="1"/>
</dbReference>
<dbReference type="AlphaFoldDB" id="A0A5P9P7I0"/>
<feature type="transmembrane region" description="Helical" evidence="2">
    <location>
        <begin position="41"/>
        <end position="63"/>
    </location>
</feature>
<feature type="domain" description="YdbS-like PH" evidence="3">
    <location>
        <begin position="450"/>
        <end position="526"/>
    </location>
</feature>
<evidence type="ECO:0000313" key="4">
    <source>
        <dbReference type="EMBL" id="QFU83760.1"/>
    </source>
</evidence>
<feature type="transmembrane region" description="Helical" evidence="2">
    <location>
        <begin position="404"/>
        <end position="424"/>
    </location>
</feature>
<sequence>MNRLHPLSAVTYALQYGFVWLWAPIVLVLVLGGIFDPIDPAWTSVAAPLGFLAGVAYGIVYYYRFEYGITPDTFDVASGVVARRSREIPYGRIQNVDVKQGVVQRLLGLAVVSIETAGGGDTEASLNFVSESEANRLQEQIRQRTAEVKDRRRRREQSTAEHDSPVDEHGHDVESTEPSPDASVSSTPELGPEQAADDRTRSGRAGRTRRQRLFALEARELLLYSFTSFRPAAVAAATFVFFLATDRVINLFIMTAQPFGGPAALGEGTPTSYGILTIVSAINGVLITYLLSVAYTFATYYDFQLGRTGEDFVYERGLLQRYSGSIPVEKVQSVTVIENPLQRLIGYAGLWVETAGYGPESSGGSQSAVPLARHRRVHQFTENLTGVETPTFESPPPLARRRYLVRYSLVAALIVAAVFAVTRVTVLERWYLAAIVFAAVPPAAHLKYVHLGYYVGDDHLVIRRGFWKRRTTVIPYYRIQTVSTRRSIFQRRLGLASLVVDTASSQTFVWETPTIYDVYLEDARDVNSTGRRRLQSALRERAHDDDLGLSADFT</sequence>
<dbReference type="GeneID" id="42302391"/>
<dbReference type="InterPro" id="IPR014529">
    <property type="entry name" value="UCP026631"/>
</dbReference>
<dbReference type="PANTHER" id="PTHR34473:SF3">
    <property type="entry name" value="TRANSMEMBRANE PROTEIN-RELATED"/>
    <property type="match status" value="1"/>
</dbReference>
<evidence type="ECO:0000256" key="1">
    <source>
        <dbReference type="SAM" id="MobiDB-lite"/>
    </source>
</evidence>
<reference evidence="4 5" key="1">
    <citation type="journal article" date="2007" name="Int. J. Syst. Evol. Microbiol.">
        <title>Natronorubrum sulfidifaciens sp. nov., an extremely haloalkaliphilic archaeon isolated from Aiding salt lake in Xin-Jiang, China.</title>
        <authorList>
            <person name="Cui H.L."/>
            <person name="Tohty D."/>
            <person name="Liu H.C."/>
            <person name="Liu S.J."/>
            <person name="Oren A."/>
            <person name="Zhou P.J."/>
        </authorList>
    </citation>
    <scope>NUCLEOTIDE SEQUENCE [LARGE SCALE GENOMIC DNA]</scope>
    <source>
        <strain evidence="4 5">7-3</strain>
    </source>
</reference>
<dbReference type="RefSeq" id="WP_152942951.1">
    <property type="nucleotide sequence ID" value="NZ_CP045488.1"/>
</dbReference>
<keyword evidence="2" id="KW-0472">Membrane</keyword>
<dbReference type="OrthoDB" id="107421at2157"/>
<name>A0A5P9P7I0_9EURY</name>
<evidence type="ECO:0000259" key="3">
    <source>
        <dbReference type="Pfam" id="PF03703"/>
    </source>
</evidence>
<dbReference type="EMBL" id="CP045488">
    <property type="protein sequence ID" value="QFU83760.1"/>
    <property type="molecule type" value="Genomic_DNA"/>
</dbReference>
<feature type="transmembrane region" description="Helical" evidence="2">
    <location>
        <begin position="273"/>
        <end position="298"/>
    </location>
</feature>
<feature type="transmembrane region" description="Helical" evidence="2">
    <location>
        <begin position="221"/>
        <end position="244"/>
    </location>
</feature>
<keyword evidence="2" id="KW-1133">Transmembrane helix</keyword>
<dbReference type="Proteomes" id="UP000326170">
    <property type="component" value="Chromosome"/>
</dbReference>
<dbReference type="PANTHER" id="PTHR34473">
    <property type="entry name" value="UPF0699 TRANSMEMBRANE PROTEIN YDBS"/>
    <property type="match status" value="1"/>
</dbReference>
<evidence type="ECO:0000313" key="5">
    <source>
        <dbReference type="Proteomes" id="UP000326170"/>
    </source>
</evidence>
<dbReference type="InterPro" id="IPR005182">
    <property type="entry name" value="YdbS-like_PH"/>
</dbReference>
<feature type="compositionally biased region" description="Polar residues" evidence="1">
    <location>
        <begin position="176"/>
        <end position="188"/>
    </location>
</feature>
<evidence type="ECO:0000256" key="2">
    <source>
        <dbReference type="SAM" id="Phobius"/>
    </source>
</evidence>
<keyword evidence="2" id="KW-0812">Transmembrane</keyword>
<feature type="transmembrane region" description="Helical" evidence="2">
    <location>
        <begin position="12"/>
        <end position="35"/>
    </location>
</feature>
<dbReference type="KEGG" id="nas:GCU68_15065"/>
<dbReference type="Pfam" id="PF03703">
    <property type="entry name" value="bPH_2"/>
    <property type="match status" value="3"/>
</dbReference>
<feature type="domain" description="YdbS-like PH" evidence="3">
    <location>
        <begin position="300"/>
        <end position="359"/>
    </location>
</feature>
<keyword evidence="5" id="KW-1185">Reference proteome</keyword>
<feature type="region of interest" description="Disordered" evidence="1">
    <location>
        <begin position="137"/>
        <end position="206"/>
    </location>
</feature>
<protein>
    <submittedName>
        <fullName evidence="4">PH domain-containing protein</fullName>
    </submittedName>
</protein>
<feature type="compositionally biased region" description="Basic and acidic residues" evidence="1">
    <location>
        <begin position="137"/>
        <end position="174"/>
    </location>
</feature>
<organism evidence="4 5">
    <name type="scientific">Natronorubrum aibiense</name>
    <dbReference type="NCBI Taxonomy" id="348826"/>
    <lineage>
        <taxon>Archaea</taxon>
        <taxon>Methanobacteriati</taxon>
        <taxon>Methanobacteriota</taxon>
        <taxon>Stenosarchaea group</taxon>
        <taxon>Halobacteria</taxon>
        <taxon>Halobacteriales</taxon>
        <taxon>Natrialbaceae</taxon>
        <taxon>Natronorubrum</taxon>
    </lineage>
</organism>
<proteinExistence type="predicted"/>